<feature type="compositionally biased region" description="Basic and acidic residues" evidence="6">
    <location>
        <begin position="90"/>
        <end position="104"/>
    </location>
</feature>
<comment type="caution">
    <text evidence="8">The sequence shown here is derived from an EMBL/GenBank/DDBJ whole genome shotgun (WGS) entry which is preliminary data.</text>
</comment>
<gene>
    <name evidence="8" type="primary">Tsen2</name>
    <name evidence="8" type="ORF">CDAR_261431</name>
</gene>
<evidence type="ECO:0000259" key="7">
    <source>
        <dbReference type="Pfam" id="PF01974"/>
    </source>
</evidence>
<evidence type="ECO:0000256" key="2">
    <source>
        <dbReference type="ARBA" id="ARBA00022694"/>
    </source>
</evidence>
<dbReference type="EC" id="4.6.1.16" evidence="4"/>
<comment type="function">
    <text evidence="4">Constitutes one of the two catalytic subunit of the tRNA-splicing endonuclease complex, a complex responsible for identification and cleavage of the splice sites in pre-tRNA. It cleaves pre-tRNA at the 5'- and 3'-splice sites to release the intron. The products are an intron and two tRNA half-molecules bearing 2',3'-cyclic phosphate and 5'-OH termini. There are no conserved sequences at the splice sites, but the intron is invariably located at the same site in the gene, placing the splice sites an invariant distance from the constant structural features of the tRNA body.</text>
</comment>
<reference evidence="8 9" key="1">
    <citation type="submission" date="2021-06" db="EMBL/GenBank/DDBJ databases">
        <title>Caerostris darwini draft genome.</title>
        <authorList>
            <person name="Kono N."/>
            <person name="Arakawa K."/>
        </authorList>
    </citation>
    <scope>NUCLEOTIDE SEQUENCE [LARGE SCALE GENOMIC DNA]</scope>
</reference>
<accession>A0AAV4SS86</accession>
<protein>
    <recommendedName>
        <fullName evidence="4">tRNA-splicing endonuclease subunit Sen2</fullName>
        <ecNumber evidence="4">4.6.1.16</ecNumber>
    </recommendedName>
</protein>
<dbReference type="Gene3D" id="3.40.1350.10">
    <property type="match status" value="1"/>
</dbReference>
<comment type="similarity">
    <text evidence="1 4">Belongs to the tRNA-intron endonuclease family.</text>
</comment>
<dbReference type="PANTHER" id="PTHR21227">
    <property type="entry name" value="TRNA-SPLICING ENDONUCLEASE SUBUNIT SEN2"/>
    <property type="match status" value="1"/>
</dbReference>
<evidence type="ECO:0000256" key="1">
    <source>
        <dbReference type="ARBA" id="ARBA00008078"/>
    </source>
</evidence>
<evidence type="ECO:0000256" key="3">
    <source>
        <dbReference type="ARBA" id="ARBA00023239"/>
    </source>
</evidence>
<keyword evidence="8" id="KW-0540">Nuclease</keyword>
<dbReference type="InterPro" id="IPR036167">
    <property type="entry name" value="tRNA_intron_Endo_cat-like_sf"/>
</dbReference>
<dbReference type="GO" id="GO:0005737">
    <property type="term" value="C:cytoplasm"/>
    <property type="evidence" value="ECO:0007669"/>
    <property type="project" value="TreeGrafter"/>
</dbReference>
<dbReference type="SUPFAM" id="SSF53032">
    <property type="entry name" value="tRNA-intron endonuclease catalytic domain-like"/>
    <property type="match status" value="1"/>
</dbReference>
<dbReference type="Proteomes" id="UP001054837">
    <property type="component" value="Unassembled WGS sequence"/>
</dbReference>
<sequence length="318" mass="36551">MEDKSNLLLTPSAKKSSQFKREYPFPIVTSTCKEGECDDKWKIVEGYLLSNSVRVHDEESIKMLYNMGFFGRGNLSKHAPQICLNKNKSSSKENQKKESAKESPEDVEDVIDVVDSDDESSRLKKRKISNEEEVLILSDTEEENKSEKECLQLSFEEAFFLSYGLGCLIVKYEDTYFGISKLWTTFCELTRSGDFPATYTAYHHFRSKGWIVKSGVKYGADYVLYKDGPPFYHATYSVIVQTLKENLRGRKQNREFTWSSLAALNRVNNTAGKGLLFLYVIKPNNISESSPLCISQFKVEEVLFKRWVPAENREEDEC</sequence>
<evidence type="ECO:0000313" key="8">
    <source>
        <dbReference type="EMBL" id="GIY37283.1"/>
    </source>
</evidence>
<keyword evidence="9" id="KW-1185">Reference proteome</keyword>
<dbReference type="InterPro" id="IPR016589">
    <property type="entry name" value="tRNA_splic_SEN2"/>
</dbReference>
<dbReference type="GO" id="GO:0003676">
    <property type="term" value="F:nucleic acid binding"/>
    <property type="evidence" value="ECO:0007669"/>
    <property type="project" value="InterPro"/>
</dbReference>
<feature type="active site" evidence="5">
    <location>
        <position position="225"/>
    </location>
</feature>
<organism evidence="8 9">
    <name type="scientific">Caerostris darwini</name>
    <dbReference type="NCBI Taxonomy" id="1538125"/>
    <lineage>
        <taxon>Eukaryota</taxon>
        <taxon>Metazoa</taxon>
        <taxon>Ecdysozoa</taxon>
        <taxon>Arthropoda</taxon>
        <taxon>Chelicerata</taxon>
        <taxon>Arachnida</taxon>
        <taxon>Araneae</taxon>
        <taxon>Araneomorphae</taxon>
        <taxon>Entelegynae</taxon>
        <taxon>Araneoidea</taxon>
        <taxon>Araneidae</taxon>
        <taxon>Caerostris</taxon>
    </lineage>
</organism>
<dbReference type="PIRSF" id="PIRSF011789">
    <property type="entry name" value="tRNA_splic_SEN2"/>
    <property type="match status" value="1"/>
</dbReference>
<keyword evidence="8" id="KW-0378">Hydrolase</keyword>
<dbReference type="GO" id="GO:0000213">
    <property type="term" value="F:tRNA-intron lyase activity"/>
    <property type="evidence" value="ECO:0007669"/>
    <property type="project" value="UniProtKB-UniRule"/>
</dbReference>
<dbReference type="NCBIfam" id="TIGR00324">
    <property type="entry name" value="endA"/>
    <property type="match status" value="1"/>
</dbReference>
<dbReference type="GO" id="GO:0000214">
    <property type="term" value="C:tRNA-intron endonuclease complex"/>
    <property type="evidence" value="ECO:0007669"/>
    <property type="project" value="UniProtKB-UniRule"/>
</dbReference>
<evidence type="ECO:0000256" key="5">
    <source>
        <dbReference type="PIRSR" id="PIRSR011789-1"/>
    </source>
</evidence>
<dbReference type="InterPro" id="IPR011856">
    <property type="entry name" value="tRNA_endonuc-like_dom_sf"/>
</dbReference>
<keyword evidence="2 4" id="KW-0819">tRNA processing</keyword>
<evidence type="ECO:0000256" key="4">
    <source>
        <dbReference type="PIRNR" id="PIRNR011789"/>
    </source>
</evidence>
<keyword evidence="8" id="KW-0255">Endonuclease</keyword>
<dbReference type="InterPro" id="IPR006676">
    <property type="entry name" value="tRNA_splic"/>
</dbReference>
<proteinExistence type="inferred from homology"/>
<name>A0AAV4SS86_9ARAC</name>
<feature type="region of interest" description="Disordered" evidence="6">
    <location>
        <begin position="86"/>
        <end position="107"/>
    </location>
</feature>
<evidence type="ECO:0000256" key="6">
    <source>
        <dbReference type="SAM" id="MobiDB-lite"/>
    </source>
</evidence>
<evidence type="ECO:0000313" key="9">
    <source>
        <dbReference type="Proteomes" id="UP001054837"/>
    </source>
</evidence>
<feature type="active site" evidence="5">
    <location>
        <position position="273"/>
    </location>
</feature>
<dbReference type="Gene3D" id="3.40.1170.20">
    <property type="entry name" value="tRNA intron endonuclease, N-terminal domain"/>
    <property type="match status" value="1"/>
</dbReference>
<dbReference type="AlphaFoldDB" id="A0AAV4SS86"/>
<dbReference type="EMBL" id="BPLQ01008434">
    <property type="protein sequence ID" value="GIY37283.1"/>
    <property type="molecule type" value="Genomic_DNA"/>
</dbReference>
<dbReference type="CDD" id="cd22363">
    <property type="entry name" value="tRNA-intron_lyase_C"/>
    <property type="match status" value="1"/>
</dbReference>
<dbReference type="InterPro" id="IPR006677">
    <property type="entry name" value="tRNA_intron_Endonuc_cat-like"/>
</dbReference>
<feature type="domain" description="tRNA intron endonuclease catalytic" evidence="7">
    <location>
        <begin position="197"/>
        <end position="280"/>
    </location>
</feature>
<dbReference type="PANTHER" id="PTHR21227:SF0">
    <property type="entry name" value="TRNA-SPLICING ENDONUCLEASE SUBUNIT SEN2"/>
    <property type="match status" value="1"/>
</dbReference>
<feature type="active site" evidence="5">
    <location>
        <position position="233"/>
    </location>
</feature>
<dbReference type="Pfam" id="PF01974">
    <property type="entry name" value="tRNA_int_endo"/>
    <property type="match status" value="1"/>
</dbReference>
<dbReference type="GO" id="GO:0000379">
    <property type="term" value="P:tRNA-type intron splice site recognition and cleavage"/>
    <property type="evidence" value="ECO:0007669"/>
    <property type="project" value="TreeGrafter"/>
</dbReference>
<keyword evidence="3 4" id="KW-0456">Lyase</keyword>